<evidence type="ECO:0000313" key="1">
    <source>
        <dbReference type="EMBL" id="QSS59291.1"/>
    </source>
</evidence>
<gene>
    <name evidence="1" type="ORF">I7I51_08724</name>
</gene>
<organism evidence="1 2">
    <name type="scientific">Ajellomyces capsulatus</name>
    <name type="common">Darling's disease fungus</name>
    <name type="synonym">Histoplasma capsulatum</name>
    <dbReference type="NCBI Taxonomy" id="5037"/>
    <lineage>
        <taxon>Eukaryota</taxon>
        <taxon>Fungi</taxon>
        <taxon>Dikarya</taxon>
        <taxon>Ascomycota</taxon>
        <taxon>Pezizomycotina</taxon>
        <taxon>Eurotiomycetes</taxon>
        <taxon>Eurotiomycetidae</taxon>
        <taxon>Onygenales</taxon>
        <taxon>Ajellomycetaceae</taxon>
        <taxon>Histoplasma</taxon>
    </lineage>
</organism>
<sequence>MLDGRKEAGSFCLSCRHAAAYRYSAIAKVGGIEMIDFNRQQTTVLTLGTFSLAENGKLSLTLALDQQLLIEWLNIARAPPSTCHILGHYNSQIISGLMIFGGKWFNILKTGDDLEQNKAEKWH</sequence>
<proteinExistence type="predicted"/>
<accession>A0A8A1LZW9</accession>
<name>A0A8A1LZW9_AJECA</name>
<evidence type="ECO:0000313" key="2">
    <source>
        <dbReference type="Proteomes" id="UP000663671"/>
    </source>
</evidence>
<dbReference type="VEuPathDB" id="FungiDB:I7I51_08724"/>
<dbReference type="EMBL" id="CP069109">
    <property type="protein sequence ID" value="QSS59291.1"/>
    <property type="molecule type" value="Genomic_DNA"/>
</dbReference>
<reference evidence="1" key="1">
    <citation type="submission" date="2021-01" db="EMBL/GenBank/DDBJ databases">
        <title>Chromosome-level genome assembly of a human fungal pathogen reveals clustering of transcriptionally co-regulated genes.</title>
        <authorList>
            <person name="Voorhies M."/>
            <person name="Cohen S."/>
            <person name="Shea T.P."/>
            <person name="Petrus S."/>
            <person name="Munoz J.F."/>
            <person name="Poplawski S."/>
            <person name="Goldman W.E."/>
            <person name="Michael T."/>
            <person name="Cuomo C.A."/>
            <person name="Sil A."/>
            <person name="Beyhan S."/>
        </authorList>
    </citation>
    <scope>NUCLEOTIDE SEQUENCE</scope>
    <source>
        <strain evidence="1">WU24</strain>
    </source>
</reference>
<protein>
    <submittedName>
        <fullName evidence="1">Uncharacterized protein</fullName>
    </submittedName>
</protein>
<dbReference type="AlphaFoldDB" id="A0A8A1LZW9"/>
<dbReference type="Proteomes" id="UP000663671">
    <property type="component" value="Chromosome 2"/>
</dbReference>